<dbReference type="Proteomes" id="UP000199440">
    <property type="component" value="Unassembled WGS sequence"/>
</dbReference>
<dbReference type="AlphaFoldDB" id="A0A1G9QU71"/>
<dbReference type="EMBL" id="FNGV01000005">
    <property type="protein sequence ID" value="SDM14538.1"/>
    <property type="molecule type" value="Genomic_DNA"/>
</dbReference>
<proteinExistence type="predicted"/>
<name>A0A1G9QU71_9FLAO</name>
<keyword evidence="1" id="KW-0472">Membrane</keyword>
<feature type="domain" description="DUF4412" evidence="2">
    <location>
        <begin position="124"/>
        <end position="271"/>
    </location>
</feature>
<organism evidence="3 4">
    <name type="scientific">Kriegella aquimaris</name>
    <dbReference type="NCBI Taxonomy" id="192904"/>
    <lineage>
        <taxon>Bacteria</taxon>
        <taxon>Pseudomonadati</taxon>
        <taxon>Bacteroidota</taxon>
        <taxon>Flavobacteriia</taxon>
        <taxon>Flavobacteriales</taxon>
        <taxon>Flavobacteriaceae</taxon>
        <taxon>Kriegella</taxon>
    </lineage>
</organism>
<accession>A0A1G9QU71</accession>
<evidence type="ECO:0000256" key="1">
    <source>
        <dbReference type="SAM" id="Phobius"/>
    </source>
</evidence>
<evidence type="ECO:0000259" key="2">
    <source>
        <dbReference type="Pfam" id="PF14371"/>
    </source>
</evidence>
<keyword evidence="1" id="KW-1133">Transmembrane helix</keyword>
<dbReference type="STRING" id="192904.SAMN04488514_105209"/>
<protein>
    <recommendedName>
        <fullName evidence="2">DUF4412 domain-containing protein</fullName>
    </recommendedName>
</protein>
<evidence type="ECO:0000313" key="3">
    <source>
        <dbReference type="EMBL" id="SDM14538.1"/>
    </source>
</evidence>
<sequence>MLHLLHVRLHIVYDLLLVHTRFELGKIDRNKKNREMKTKKNSKLLIILFLLVGMNAQAQFFKKIAKSAEKAAERTVLKKTEQKTSEKTDQALDDILNMDFGSMGGSNVDPSTLPKSYEFDWRYTLQMSHEKGDMKFHYFLSEDGGAFGSRPEMAQGGTVMGNMLMVIDPTLSITTILMDNGGRKTGTVMSNPDIVNEATQESDLSDYEFKEIGTKKILGFTCQGFEMESEDHRMTMYVAFDAPVSFNSMYSGNNSKQMPKGFDPKWFEKMGDNSLLMEMDFHNKKKPKESAKMTCVALEKEPLQIDVSQYEFLQMQVQK</sequence>
<gene>
    <name evidence="3" type="ORF">SAMN04488514_105209</name>
</gene>
<dbReference type="InterPro" id="IPR025524">
    <property type="entry name" value="DUF4412"/>
</dbReference>
<evidence type="ECO:0000313" key="4">
    <source>
        <dbReference type="Proteomes" id="UP000199440"/>
    </source>
</evidence>
<feature type="transmembrane region" description="Helical" evidence="1">
    <location>
        <begin position="44"/>
        <end position="61"/>
    </location>
</feature>
<keyword evidence="4" id="KW-1185">Reference proteome</keyword>
<keyword evidence="1" id="KW-0812">Transmembrane</keyword>
<dbReference type="Pfam" id="PF14371">
    <property type="entry name" value="DUF4412"/>
    <property type="match status" value="1"/>
</dbReference>
<reference evidence="3 4" key="1">
    <citation type="submission" date="2016-10" db="EMBL/GenBank/DDBJ databases">
        <authorList>
            <person name="de Groot N.N."/>
        </authorList>
    </citation>
    <scope>NUCLEOTIDE SEQUENCE [LARGE SCALE GENOMIC DNA]</scope>
    <source>
        <strain evidence="3 4">DSM 19886</strain>
    </source>
</reference>